<dbReference type="InterPro" id="IPR017146">
    <property type="entry name" value="Lanti_2_LanM"/>
</dbReference>
<dbReference type="RefSeq" id="WP_061803391.1">
    <property type="nucleotide sequence ID" value="NZ_FOXX01000002.1"/>
</dbReference>
<dbReference type="Gene3D" id="1.50.10.20">
    <property type="match status" value="1"/>
</dbReference>
<reference evidence="2 3" key="1">
    <citation type="submission" date="2016-10" db="EMBL/GenBank/DDBJ databases">
        <authorList>
            <person name="Varghese N."/>
            <person name="Submissions S."/>
        </authorList>
    </citation>
    <scope>NUCLEOTIDE SEQUENCE [LARGE SCALE GENOMIC DNA]</scope>
    <source>
        <strain evidence="2 3">DSM 13796</strain>
    </source>
</reference>
<gene>
    <name evidence="2" type="ORF">SAMN02745910_00901</name>
</gene>
<dbReference type="Pfam" id="PF05147">
    <property type="entry name" value="LANC_like"/>
    <property type="match status" value="1"/>
</dbReference>
<dbReference type="InterPro" id="IPR007822">
    <property type="entry name" value="LANC-like"/>
</dbReference>
<name>A0A1I5XJC0_9BACI</name>
<comment type="caution">
    <text evidence="2">The sequence shown here is derived from an EMBL/GenBank/DDBJ whole genome shotgun (WGS) entry which is preliminary data.</text>
</comment>
<evidence type="ECO:0000313" key="3">
    <source>
        <dbReference type="Proteomes" id="UP000182762"/>
    </source>
</evidence>
<dbReference type="GeneID" id="93709651"/>
<dbReference type="NCBIfam" id="TIGR03897">
    <property type="entry name" value="lanti_2_LanM"/>
    <property type="match status" value="1"/>
</dbReference>
<accession>A0A1I5XJC0</accession>
<evidence type="ECO:0000313" key="2">
    <source>
        <dbReference type="EMBL" id="SFQ32059.1"/>
    </source>
</evidence>
<dbReference type="PRINTS" id="PR01950">
    <property type="entry name" value="LANCSUPER"/>
</dbReference>
<dbReference type="Pfam" id="PF13575">
    <property type="entry name" value="DUF4135"/>
    <property type="match status" value="1"/>
</dbReference>
<dbReference type="SMART" id="SM01260">
    <property type="entry name" value="LANC_like"/>
    <property type="match status" value="1"/>
</dbReference>
<dbReference type="SUPFAM" id="SSF158745">
    <property type="entry name" value="LanC-like"/>
    <property type="match status" value="1"/>
</dbReference>
<feature type="domain" description="Lantibiotic biosynthesis protein dehydration" evidence="1">
    <location>
        <begin position="126"/>
        <end position="493"/>
    </location>
</feature>
<dbReference type="EMBL" id="FOXX01000002">
    <property type="protein sequence ID" value="SFQ32059.1"/>
    <property type="molecule type" value="Genomic_DNA"/>
</dbReference>
<protein>
    <submittedName>
        <fullName evidence="2">Type 2 lantibiotic biosynthesis protein LanM</fullName>
    </submittedName>
</protein>
<dbReference type="InterPro" id="IPR025410">
    <property type="entry name" value="Lant_dehyd"/>
</dbReference>
<dbReference type="PIRSF" id="PIRSF037228">
    <property type="entry name" value="Lant_mod_RumM"/>
    <property type="match status" value="1"/>
</dbReference>
<sequence>MKLFHKSKFYTPHFNTVFLGNQKFQFTPFTEEDEFPSFYTHFTDRFSEKLVTELGRLNQSFFDLKSLLYSLTIQYKKMLYKLARKTVIYEFHEMFDEFHREEDFFYRQFNDAFSNYSAVENILKKYPVLREMIDRTSDQFIQYSLSIIKAYIAHYEEIAETFHQQFGRLLSIKVDAGDSHCEGKSVAILICECGKIVYKPRSLEGDQLYQKIIRYFNHQYDTELKTPIMVSKSNYGFQEYIESTSCQTLDEVSNYYYELGIHLAFIYAFQGSDFHYENIICNGLHPVLIDLETLFQSTLYFTEESKKDSVLKVSSSINRTVYKSTFFTHTSYPEENHVLDVSGLTNIELHTFDKEVVVNNKTDKVAVESQESKFGRGTNLPIYKDSGIEIFGYEHAFVKGFTKAYQVIKDDKLILQMIEEHSSFPVRIIVRPTYIYAKFLSSLLHPKYLKEKEERKRILSLFQGSSEGFEAFKFLHMFEMDDMYKGDVPYFYTSFDKEQVYSSSGHEISYNLLHCCPKQEVINKISSLSTKDMEYQIQLINMALSSTEGNRERNPEFSCYHHVHTIGREISCSTLLQQETNRILERAIIHDKYIQWVSPHLSPNGKLVSGPLNFNIYDGLSGIAIYLASYAQTFSDSRVDIILPQVHSTINKLVEKSVYRRNASAYYGLPSYYYYSHYMKKTGNLSYDSIKEYEDFAEKVVRDIESYKSLDFIGGLAGLLKVLVNLYNVEKSEVVKKAAEVVKNTIVNKAITKDQHLYWEADHNRNLTLSGFSHGITGICYALSEYVTKVNHDTSLISVIQQALLYEDRFYDESQHAWKDNRENYSTHSAPLWCHGSAGILLGRGKIKDNLGNEVEVNYLEESLQNTLHSGNKHNQGYSLCHGTLGNLDILNEIRSLESFRHKEDEITSTIEKWLVDFRRDLEMYNFQNGIKNDFSGVGFMLGITGQLYALLRLKNPSLPSLLLLD</sequence>
<dbReference type="Proteomes" id="UP000182762">
    <property type="component" value="Unassembled WGS sequence"/>
</dbReference>
<keyword evidence="3" id="KW-1185">Reference proteome</keyword>
<evidence type="ECO:0000259" key="1">
    <source>
        <dbReference type="Pfam" id="PF13575"/>
    </source>
</evidence>
<dbReference type="CDD" id="cd04792">
    <property type="entry name" value="LanM-like"/>
    <property type="match status" value="1"/>
</dbReference>
<proteinExistence type="predicted"/>
<organism evidence="2 3">
    <name type="scientific">Priestia endophytica DSM 13796</name>
    <dbReference type="NCBI Taxonomy" id="1121089"/>
    <lineage>
        <taxon>Bacteria</taxon>
        <taxon>Bacillati</taxon>
        <taxon>Bacillota</taxon>
        <taxon>Bacilli</taxon>
        <taxon>Bacillales</taxon>
        <taxon>Bacillaceae</taxon>
        <taxon>Priestia</taxon>
    </lineage>
</organism>